<evidence type="ECO:0000256" key="5">
    <source>
        <dbReference type="ARBA" id="ARBA00022676"/>
    </source>
</evidence>
<dbReference type="GO" id="GO:0004514">
    <property type="term" value="F:nicotinate-nucleotide diphosphorylase (carboxylating) activity"/>
    <property type="evidence" value="ECO:0007669"/>
    <property type="project" value="UniProtKB-EC"/>
</dbReference>
<dbReference type="SUPFAM" id="SSF54675">
    <property type="entry name" value="Nicotinate/Quinolinate PRTase N-terminal domain-like"/>
    <property type="match status" value="1"/>
</dbReference>
<dbReference type="Pfam" id="PF02749">
    <property type="entry name" value="QRPTase_N"/>
    <property type="match status" value="1"/>
</dbReference>
<evidence type="ECO:0000256" key="6">
    <source>
        <dbReference type="ARBA" id="ARBA00022679"/>
    </source>
</evidence>
<keyword evidence="4" id="KW-0662">Pyridine nucleotide biosynthesis</keyword>
<evidence type="ECO:0000313" key="9">
    <source>
        <dbReference type="EMBL" id="SVC35557.1"/>
    </source>
</evidence>
<dbReference type="GO" id="GO:0009435">
    <property type="term" value="P:NAD+ biosynthetic process"/>
    <property type="evidence" value="ECO:0007669"/>
    <property type="project" value="InterPro"/>
</dbReference>
<dbReference type="InterPro" id="IPR002638">
    <property type="entry name" value="Quinolinate_PRibosylTrfase_C"/>
</dbReference>
<dbReference type="PANTHER" id="PTHR32179">
    <property type="entry name" value="NICOTINATE-NUCLEOTIDE PYROPHOSPHORYLASE [CARBOXYLATING]"/>
    <property type="match status" value="1"/>
</dbReference>
<keyword evidence="5" id="KW-0328">Glycosyltransferase</keyword>
<evidence type="ECO:0000256" key="1">
    <source>
        <dbReference type="ARBA" id="ARBA00004893"/>
    </source>
</evidence>
<dbReference type="FunFam" id="3.90.1170.20:FF:000001">
    <property type="entry name" value="Nicotinate-nucleotide diphosphorylase (Carboxylating)"/>
    <property type="match status" value="1"/>
</dbReference>
<gene>
    <name evidence="9" type="ORF">METZ01_LOCUS288411</name>
</gene>
<dbReference type="PANTHER" id="PTHR32179:SF3">
    <property type="entry name" value="NICOTINATE-NUCLEOTIDE PYROPHOSPHORYLASE [CARBOXYLATING]"/>
    <property type="match status" value="1"/>
</dbReference>
<dbReference type="Gene3D" id="3.90.1170.20">
    <property type="entry name" value="Quinolinate phosphoribosyl transferase, N-terminal domain"/>
    <property type="match status" value="1"/>
</dbReference>
<dbReference type="EMBL" id="UINC01086783">
    <property type="protein sequence ID" value="SVC35557.1"/>
    <property type="molecule type" value="Genomic_DNA"/>
</dbReference>
<comment type="pathway">
    <text evidence="1">Cofactor biosynthesis; NAD(+) biosynthesis; nicotinate D-ribonucleotide from quinolinate: step 1/1.</text>
</comment>
<dbReference type="GO" id="GO:0005737">
    <property type="term" value="C:cytoplasm"/>
    <property type="evidence" value="ECO:0007669"/>
    <property type="project" value="TreeGrafter"/>
</dbReference>
<dbReference type="EC" id="2.4.2.19" evidence="3"/>
<dbReference type="GO" id="GO:0034213">
    <property type="term" value="P:quinolinate catabolic process"/>
    <property type="evidence" value="ECO:0007669"/>
    <property type="project" value="TreeGrafter"/>
</dbReference>
<feature type="non-terminal residue" evidence="9">
    <location>
        <position position="204"/>
    </location>
</feature>
<evidence type="ECO:0000256" key="4">
    <source>
        <dbReference type="ARBA" id="ARBA00022642"/>
    </source>
</evidence>
<dbReference type="Pfam" id="PF01729">
    <property type="entry name" value="QRPTase_C"/>
    <property type="match status" value="1"/>
</dbReference>
<reference evidence="9" key="1">
    <citation type="submission" date="2018-05" db="EMBL/GenBank/DDBJ databases">
        <authorList>
            <person name="Lanie J.A."/>
            <person name="Ng W.-L."/>
            <person name="Kazmierczak K.M."/>
            <person name="Andrzejewski T.M."/>
            <person name="Davidsen T.M."/>
            <person name="Wayne K.J."/>
            <person name="Tettelin H."/>
            <person name="Glass J.I."/>
            <person name="Rusch D."/>
            <person name="Podicherti R."/>
            <person name="Tsui H.-C.T."/>
            <person name="Winkler M.E."/>
        </authorList>
    </citation>
    <scope>NUCLEOTIDE SEQUENCE</scope>
</reference>
<proteinExistence type="inferred from homology"/>
<comment type="similarity">
    <text evidence="2">Belongs to the NadC/ModD family.</text>
</comment>
<feature type="domain" description="Quinolinate phosphoribosyl transferase C-terminal" evidence="7">
    <location>
        <begin position="122"/>
        <end position="196"/>
    </location>
</feature>
<sequence length="204" mass="21312">MAAYLASQVGVVTPPATAVDEAVRRALHEDLDPEGDLSAALVPDRAMAVGAIVARSGGVLAGSACATEAFRQVDPSIEVSWRRSDGGRLAAGEVLADLIGPLAPVLTAERTALNFLGRLSGIATETARWVDAADGGARIWDTRKTTPGLRVLEKAAVRAGGGANHRLNLSHWVMLKDNHLTGTDIAGAVAASRRRWAGRTVHVE</sequence>
<evidence type="ECO:0000256" key="2">
    <source>
        <dbReference type="ARBA" id="ARBA00009400"/>
    </source>
</evidence>
<dbReference type="Gene3D" id="3.20.20.70">
    <property type="entry name" value="Aldolase class I"/>
    <property type="match status" value="1"/>
</dbReference>
<name>A0A382LK17_9ZZZZ</name>
<organism evidence="9">
    <name type="scientific">marine metagenome</name>
    <dbReference type="NCBI Taxonomy" id="408172"/>
    <lineage>
        <taxon>unclassified sequences</taxon>
        <taxon>metagenomes</taxon>
        <taxon>ecological metagenomes</taxon>
    </lineage>
</organism>
<dbReference type="InterPro" id="IPR013785">
    <property type="entry name" value="Aldolase_TIM"/>
</dbReference>
<evidence type="ECO:0000256" key="3">
    <source>
        <dbReference type="ARBA" id="ARBA00011944"/>
    </source>
</evidence>
<protein>
    <recommendedName>
        <fullName evidence="3">nicotinate-nucleotide diphosphorylase (carboxylating)</fullName>
        <ecNumber evidence="3">2.4.2.19</ecNumber>
    </recommendedName>
</protein>
<dbReference type="AlphaFoldDB" id="A0A382LK17"/>
<dbReference type="InterPro" id="IPR027277">
    <property type="entry name" value="NadC/ModD"/>
</dbReference>
<keyword evidence="6" id="KW-0808">Transferase</keyword>
<dbReference type="InterPro" id="IPR036068">
    <property type="entry name" value="Nicotinate_pribotase-like_C"/>
</dbReference>
<evidence type="ECO:0000259" key="7">
    <source>
        <dbReference type="Pfam" id="PF01729"/>
    </source>
</evidence>
<dbReference type="InterPro" id="IPR037128">
    <property type="entry name" value="Quinolinate_PRibosylTase_N_sf"/>
</dbReference>
<evidence type="ECO:0000259" key="8">
    <source>
        <dbReference type="Pfam" id="PF02749"/>
    </source>
</evidence>
<dbReference type="InterPro" id="IPR022412">
    <property type="entry name" value="Quinolinate_PRibosylTrfase_N"/>
</dbReference>
<dbReference type="SUPFAM" id="SSF51690">
    <property type="entry name" value="Nicotinate/Quinolinate PRTase C-terminal domain-like"/>
    <property type="match status" value="1"/>
</dbReference>
<feature type="domain" description="Quinolinate phosphoribosyl transferase N-terminal" evidence="8">
    <location>
        <begin position="39"/>
        <end position="120"/>
    </location>
</feature>
<accession>A0A382LK17</accession>